<keyword evidence="1 3" id="KW-0378">Hydrolase</keyword>
<dbReference type="AlphaFoldDB" id="A0AB39KQL2"/>
<dbReference type="GO" id="GO:0061522">
    <property type="term" value="F:1,4-dihydroxy-2-naphthoyl-CoA thioesterase activity"/>
    <property type="evidence" value="ECO:0007669"/>
    <property type="project" value="TreeGrafter"/>
</dbReference>
<organism evidence="3">
    <name type="scientific">Caulobacter sp. 73W</name>
    <dbReference type="NCBI Taxonomy" id="3161137"/>
    <lineage>
        <taxon>Bacteria</taxon>
        <taxon>Pseudomonadati</taxon>
        <taxon>Pseudomonadota</taxon>
        <taxon>Alphaproteobacteria</taxon>
        <taxon>Caulobacterales</taxon>
        <taxon>Caulobacteraceae</taxon>
        <taxon>Caulobacter</taxon>
    </lineage>
</organism>
<sequence length="142" mass="15068">MSDIDFSQQLTQAQAGSLPALLGLQWLEAQPGLVKGRFEVQPHHMAPNGFLHAASVIALADSACGYGCMVSLPEGAASFTTIELKSNFLGTARDGAVAVEARLAHGGRMTQVWDAVVTHEVTGRTIALFRCTQMVLHPKNPG</sequence>
<dbReference type="NCBIfam" id="TIGR00369">
    <property type="entry name" value="unchar_dom_1"/>
    <property type="match status" value="1"/>
</dbReference>
<dbReference type="InterPro" id="IPR006683">
    <property type="entry name" value="Thioestr_dom"/>
</dbReference>
<name>A0AB39KQL2_9CAUL</name>
<dbReference type="RefSeq" id="WP_369058520.1">
    <property type="nucleotide sequence ID" value="NZ_CP158375.1"/>
</dbReference>
<evidence type="ECO:0000313" key="3">
    <source>
        <dbReference type="EMBL" id="XDO95674.1"/>
    </source>
</evidence>
<dbReference type="PANTHER" id="PTHR43240:SF8">
    <property type="entry name" value="PHENYLACETIC ACID DEGRADATION-RELATED PROTEIN"/>
    <property type="match status" value="1"/>
</dbReference>
<dbReference type="Pfam" id="PF03061">
    <property type="entry name" value="4HBT"/>
    <property type="match status" value="1"/>
</dbReference>
<evidence type="ECO:0000256" key="1">
    <source>
        <dbReference type="ARBA" id="ARBA00022801"/>
    </source>
</evidence>
<feature type="domain" description="Thioesterase" evidence="2">
    <location>
        <begin position="48"/>
        <end position="121"/>
    </location>
</feature>
<dbReference type="CDD" id="cd03443">
    <property type="entry name" value="PaaI_thioesterase"/>
    <property type="match status" value="1"/>
</dbReference>
<dbReference type="InterPro" id="IPR029069">
    <property type="entry name" value="HotDog_dom_sf"/>
</dbReference>
<reference evidence="3" key="1">
    <citation type="submission" date="2024-06" db="EMBL/GenBank/DDBJ databases">
        <title>Caulobacter inopinatus, sp. nov.</title>
        <authorList>
            <person name="Donachie S.P."/>
        </authorList>
    </citation>
    <scope>NUCLEOTIDE SEQUENCE</scope>
    <source>
        <strain evidence="3">73W</strain>
    </source>
</reference>
<evidence type="ECO:0000259" key="2">
    <source>
        <dbReference type="Pfam" id="PF03061"/>
    </source>
</evidence>
<dbReference type="EMBL" id="CP158375">
    <property type="protein sequence ID" value="XDO95674.1"/>
    <property type="molecule type" value="Genomic_DNA"/>
</dbReference>
<dbReference type="InterPro" id="IPR003736">
    <property type="entry name" value="PAAI_dom"/>
</dbReference>
<dbReference type="PANTHER" id="PTHR43240">
    <property type="entry name" value="1,4-DIHYDROXY-2-NAPHTHOYL-COA THIOESTERASE 1"/>
    <property type="match status" value="1"/>
</dbReference>
<dbReference type="GO" id="GO:0005829">
    <property type="term" value="C:cytosol"/>
    <property type="evidence" value="ECO:0007669"/>
    <property type="project" value="TreeGrafter"/>
</dbReference>
<protein>
    <submittedName>
        <fullName evidence="3">PaaI family thioesterase</fullName>
        <ecNumber evidence="3">3.1.2.-</ecNumber>
    </submittedName>
</protein>
<dbReference type="EC" id="3.1.2.-" evidence="3"/>
<proteinExistence type="predicted"/>
<dbReference type="Gene3D" id="3.10.129.10">
    <property type="entry name" value="Hotdog Thioesterase"/>
    <property type="match status" value="1"/>
</dbReference>
<accession>A0AB39KQL2</accession>
<dbReference type="SUPFAM" id="SSF54637">
    <property type="entry name" value="Thioesterase/thiol ester dehydrase-isomerase"/>
    <property type="match status" value="1"/>
</dbReference>
<gene>
    <name evidence="3" type="ORF">ABOZ73_12795</name>
</gene>